<dbReference type="Proteomes" id="UP001162131">
    <property type="component" value="Unassembled WGS sequence"/>
</dbReference>
<dbReference type="EMBL" id="CAJZBQ010000032">
    <property type="protein sequence ID" value="CAG9322782.1"/>
    <property type="molecule type" value="Genomic_DNA"/>
</dbReference>
<gene>
    <name evidence="1" type="ORF">BSTOLATCC_MIC31898</name>
</gene>
<protein>
    <submittedName>
        <fullName evidence="1">Uncharacterized protein</fullName>
    </submittedName>
</protein>
<organism evidence="1 2">
    <name type="scientific">Blepharisma stoltei</name>
    <dbReference type="NCBI Taxonomy" id="1481888"/>
    <lineage>
        <taxon>Eukaryota</taxon>
        <taxon>Sar</taxon>
        <taxon>Alveolata</taxon>
        <taxon>Ciliophora</taxon>
        <taxon>Postciliodesmatophora</taxon>
        <taxon>Heterotrichea</taxon>
        <taxon>Heterotrichida</taxon>
        <taxon>Blepharismidae</taxon>
        <taxon>Blepharisma</taxon>
    </lineage>
</organism>
<sequence length="110" mass="12593">MNIYSEFIKAIEQGTSFEVAAANLKPKLIHLIETTKQEINLLKQQEILLQTACNYYNDLAQNFPDRTGFLKIFDRIELLELGSFSWPHPIIPVAEGISTILNEHGIFMKN</sequence>
<evidence type="ECO:0000313" key="2">
    <source>
        <dbReference type="Proteomes" id="UP001162131"/>
    </source>
</evidence>
<reference evidence="1" key="1">
    <citation type="submission" date="2021-09" db="EMBL/GenBank/DDBJ databases">
        <authorList>
            <consortium name="AG Swart"/>
            <person name="Singh M."/>
            <person name="Singh A."/>
            <person name="Seah K."/>
            <person name="Emmerich C."/>
        </authorList>
    </citation>
    <scope>NUCLEOTIDE SEQUENCE</scope>
    <source>
        <strain evidence="1">ATCC30299</strain>
    </source>
</reference>
<proteinExistence type="predicted"/>
<keyword evidence="2" id="KW-1185">Reference proteome</keyword>
<name>A0AAU9JBB6_9CILI</name>
<comment type="caution">
    <text evidence="1">The sequence shown here is derived from an EMBL/GenBank/DDBJ whole genome shotgun (WGS) entry which is preliminary data.</text>
</comment>
<accession>A0AAU9JBB6</accession>
<evidence type="ECO:0000313" key="1">
    <source>
        <dbReference type="EMBL" id="CAG9322782.1"/>
    </source>
</evidence>
<dbReference type="AlphaFoldDB" id="A0AAU9JBB6"/>